<organism evidence="1 2">
    <name type="scientific">Paragonimus skrjabini miyazakii</name>
    <dbReference type="NCBI Taxonomy" id="59628"/>
    <lineage>
        <taxon>Eukaryota</taxon>
        <taxon>Metazoa</taxon>
        <taxon>Spiralia</taxon>
        <taxon>Lophotrochozoa</taxon>
        <taxon>Platyhelminthes</taxon>
        <taxon>Trematoda</taxon>
        <taxon>Digenea</taxon>
        <taxon>Plagiorchiida</taxon>
        <taxon>Troglotremata</taxon>
        <taxon>Troglotrematidae</taxon>
        <taxon>Paragonimus</taxon>
    </lineage>
</organism>
<name>A0A8S9YJR5_9TREM</name>
<sequence length="145" mass="16893">MLVRLQKYNFEIGYTPDKNMVTSDTLSRAPLATEEDNRTGYEQVNLTLAESDSRLPRVRQTFADDEVMEKLEVQIRNGWPDNVRQVNELIRPYFKVRDELTTENGLEFRGERLVIPRAAKKVTMQEIHRSHIGVRSCTRRAKVTV</sequence>
<dbReference type="Proteomes" id="UP000822476">
    <property type="component" value="Unassembled WGS sequence"/>
</dbReference>
<gene>
    <name evidence="1" type="ORF">EG68_11367</name>
</gene>
<dbReference type="OrthoDB" id="6250588at2759"/>
<protein>
    <submittedName>
        <fullName evidence="1">Uncharacterized protein</fullName>
    </submittedName>
</protein>
<proteinExistence type="predicted"/>
<dbReference type="InterPro" id="IPR050951">
    <property type="entry name" value="Retrovirus_Pol_polyprotein"/>
</dbReference>
<accession>A0A8S9YJR5</accession>
<reference evidence="1" key="1">
    <citation type="submission" date="2019-07" db="EMBL/GenBank/DDBJ databases">
        <title>Annotation for the trematode Paragonimus miyazaki's.</title>
        <authorList>
            <person name="Choi Y.-J."/>
        </authorList>
    </citation>
    <scope>NUCLEOTIDE SEQUENCE</scope>
    <source>
        <strain evidence="1">Japan</strain>
    </source>
</reference>
<dbReference type="PANTHER" id="PTHR37984:SF8">
    <property type="entry name" value="CCHC-TYPE DOMAIN-CONTAINING PROTEIN"/>
    <property type="match status" value="1"/>
</dbReference>
<keyword evidence="2" id="KW-1185">Reference proteome</keyword>
<dbReference type="AlphaFoldDB" id="A0A8S9YJR5"/>
<evidence type="ECO:0000313" key="1">
    <source>
        <dbReference type="EMBL" id="KAF7244774.1"/>
    </source>
</evidence>
<dbReference type="PANTHER" id="PTHR37984">
    <property type="entry name" value="PROTEIN CBG26694"/>
    <property type="match status" value="1"/>
</dbReference>
<dbReference type="EMBL" id="JTDE01006256">
    <property type="protein sequence ID" value="KAF7244774.1"/>
    <property type="molecule type" value="Genomic_DNA"/>
</dbReference>
<comment type="caution">
    <text evidence="1">The sequence shown here is derived from an EMBL/GenBank/DDBJ whole genome shotgun (WGS) entry which is preliminary data.</text>
</comment>
<evidence type="ECO:0000313" key="2">
    <source>
        <dbReference type="Proteomes" id="UP000822476"/>
    </source>
</evidence>